<dbReference type="GO" id="GO:0045016">
    <property type="term" value="P:mitochondrial magnesium ion transmembrane transport"/>
    <property type="evidence" value="ECO:0007669"/>
    <property type="project" value="EnsemblFungi"/>
</dbReference>
<dbReference type="Pfam" id="PF22099">
    <property type="entry name" value="MRS2-like"/>
    <property type="match status" value="2"/>
</dbReference>
<organism evidence="16 17">
    <name type="scientific">Henningerozyma blattae (strain ATCC 34711 / CBS 6284 / DSM 70876 / NBRC 10599 / NRRL Y-10934 / UCD 77-7)</name>
    <name type="common">Yeast</name>
    <name type="synonym">Tetrapisispora blattae</name>
    <dbReference type="NCBI Taxonomy" id="1071380"/>
    <lineage>
        <taxon>Eukaryota</taxon>
        <taxon>Fungi</taxon>
        <taxon>Dikarya</taxon>
        <taxon>Ascomycota</taxon>
        <taxon>Saccharomycotina</taxon>
        <taxon>Saccharomycetes</taxon>
        <taxon>Saccharomycetales</taxon>
        <taxon>Saccharomycetaceae</taxon>
        <taxon>Henningerozyma</taxon>
    </lineage>
</organism>
<keyword evidence="5 14" id="KW-0999">Mitochondrion inner membrane</keyword>
<dbReference type="FunCoup" id="I2H4D9">
    <property type="interactions" value="378"/>
</dbReference>
<feature type="region of interest" description="Disordered" evidence="15">
    <location>
        <begin position="162"/>
        <end position="182"/>
    </location>
</feature>
<evidence type="ECO:0000256" key="7">
    <source>
        <dbReference type="ARBA" id="ARBA00022946"/>
    </source>
</evidence>
<comment type="function">
    <text evidence="12">High-conductance magnesium-selective channel that mediates the influx of magnesium into the mitochondrial matrix. Essential for the splicing of mRNA group II introns in mitochondria by affecting mitochondrial magnesium concentrations, which are critical for group II intron splicing. It also suppresses a variety of mitochondrial intron mutations and its absence may disturb the assembly of mitochondrial membrane complexes.</text>
</comment>
<keyword evidence="8 14" id="KW-1133">Transmembrane helix</keyword>
<keyword evidence="6 14" id="KW-0460">Magnesium</keyword>
<evidence type="ECO:0000313" key="17">
    <source>
        <dbReference type="Proteomes" id="UP000002866"/>
    </source>
</evidence>
<dbReference type="GO" id="GO:0005743">
    <property type="term" value="C:mitochondrial inner membrane"/>
    <property type="evidence" value="ECO:0007669"/>
    <property type="project" value="UniProtKB-SubCell"/>
</dbReference>
<protein>
    <recommendedName>
        <fullName evidence="14">Magnesium transporter</fullName>
    </recommendedName>
</protein>
<dbReference type="HOGENOM" id="CLU_025144_1_0_1"/>
<sequence length="498" mass="57322">MYHPSLISLISKKQLFGNGKFIFNAIGYIPSYYSPYSTNKSNYNYSPLLKPIKPNDNFISSTCFNEKGIITSVSKKFPKWSFLRDFDLYPRDLRKIDSSSVDIIPSILVKKKCIIINILYIKVLIAKDKLYIFDTSTAKDVSKLGVLMYDLESKLSQKHSQPSSVAKNITPDTTTLSSDPNTNQDKCAIENTSFNLNGNLNSTYNFNNSLSNHQSYEHKALESILINVMGSLETELKMHSTVSKQLLLGLENEVNRDKLRDLLIKSKDLSLFYQKSLLIRDVLDELLENDEDMAGMYLTNPIKPNQDIADFDFADLEMLLETYYTQCDEYVQQAESLIQDIKSTEEIVNIILDANRNSLMLLELKITIYTLGFSVATLLPAFYGMNLKNFIEESNFGFSGIVSISIIMGIYVTRKNFAALRSTTRLTMLNNHMGNLSPKHTSIANENTQKYVPTLWLNCTKAWERFWWGRSLRKRERVLKTRENREKIWKWLLEKDPK</sequence>
<gene>
    <name evidence="16" type="primary">TBLA0E01870</name>
    <name evidence="16" type="ORF">TBLA_0E01870</name>
</gene>
<comment type="subcellular location">
    <subcellularLocation>
        <location evidence="1 14">Mitochondrion inner membrane</location>
        <topology evidence="1 14">Multi-pass membrane protein</topology>
    </subcellularLocation>
</comment>
<dbReference type="GO" id="GO:0015095">
    <property type="term" value="F:magnesium ion transmembrane transporter activity"/>
    <property type="evidence" value="ECO:0007669"/>
    <property type="project" value="EnsemblFungi"/>
</dbReference>
<dbReference type="EMBL" id="HE806320">
    <property type="protein sequence ID" value="CCH61241.1"/>
    <property type="molecule type" value="Genomic_DNA"/>
</dbReference>
<evidence type="ECO:0000256" key="8">
    <source>
        <dbReference type="ARBA" id="ARBA00022989"/>
    </source>
</evidence>
<dbReference type="eggNOG" id="KOG2662">
    <property type="taxonomic scope" value="Eukaryota"/>
</dbReference>
<dbReference type="PANTHER" id="PTHR13890">
    <property type="entry name" value="RNA SPLICING PROTEIN MRS2, MITOCHONDRIAL"/>
    <property type="match status" value="1"/>
</dbReference>
<evidence type="ECO:0000313" key="16">
    <source>
        <dbReference type="EMBL" id="CCH61241.1"/>
    </source>
</evidence>
<dbReference type="Gene3D" id="2.40.128.330">
    <property type="match status" value="1"/>
</dbReference>
<evidence type="ECO:0000256" key="10">
    <source>
        <dbReference type="ARBA" id="ARBA00023128"/>
    </source>
</evidence>
<dbReference type="CDD" id="cd12823">
    <property type="entry name" value="Mrs2_Mfm1p-like"/>
    <property type="match status" value="1"/>
</dbReference>
<feature type="transmembrane region" description="Helical" evidence="14">
    <location>
        <begin position="366"/>
        <end position="384"/>
    </location>
</feature>
<comment type="subunit">
    <text evidence="13">Homopentamer. Forms homooligomers. Interacts with MFM1.</text>
</comment>
<dbReference type="GO" id="GO:1901612">
    <property type="term" value="F:cardiolipin binding"/>
    <property type="evidence" value="ECO:0007669"/>
    <property type="project" value="EnsemblFungi"/>
</dbReference>
<evidence type="ECO:0000256" key="11">
    <source>
        <dbReference type="ARBA" id="ARBA00023136"/>
    </source>
</evidence>
<dbReference type="KEGG" id="tbl:TBLA_0E01870"/>
<dbReference type="Proteomes" id="UP000002866">
    <property type="component" value="Chromosome 5"/>
</dbReference>
<evidence type="ECO:0000256" key="2">
    <source>
        <dbReference type="ARBA" id="ARBA00009765"/>
    </source>
</evidence>
<evidence type="ECO:0000256" key="1">
    <source>
        <dbReference type="ARBA" id="ARBA00004448"/>
    </source>
</evidence>
<dbReference type="InterPro" id="IPR039204">
    <property type="entry name" value="MRS2-like"/>
</dbReference>
<dbReference type="PANTHER" id="PTHR13890:SF27">
    <property type="entry name" value="MAGNESIUM TRANSPORTER MRS2, MITOCHONDRIAL"/>
    <property type="match status" value="1"/>
</dbReference>
<evidence type="ECO:0000256" key="4">
    <source>
        <dbReference type="ARBA" id="ARBA00022692"/>
    </source>
</evidence>
<reference evidence="16 17" key="1">
    <citation type="journal article" date="2011" name="Proc. Natl. Acad. Sci. U.S.A.">
        <title>Evolutionary erosion of yeast sex chromosomes by mating-type switching accidents.</title>
        <authorList>
            <person name="Gordon J.L."/>
            <person name="Armisen D."/>
            <person name="Proux-Wera E."/>
            <person name="Oheigeartaigh S.S."/>
            <person name="Byrne K.P."/>
            <person name="Wolfe K.H."/>
        </authorList>
    </citation>
    <scope>NUCLEOTIDE SEQUENCE [LARGE SCALE GENOMIC DNA]</scope>
    <source>
        <strain evidence="17">ATCC 34711 / CBS 6284 / DSM 70876 / NBRC 10599 / NRRL Y-10934 / UCD 77-7</strain>
    </source>
</reference>
<keyword evidence="7" id="KW-0809">Transit peptide</keyword>
<keyword evidence="17" id="KW-1185">Reference proteome</keyword>
<keyword evidence="3 14" id="KW-0813">Transport</keyword>
<evidence type="ECO:0000256" key="15">
    <source>
        <dbReference type="SAM" id="MobiDB-lite"/>
    </source>
</evidence>
<proteinExistence type="inferred from homology"/>
<evidence type="ECO:0000256" key="14">
    <source>
        <dbReference type="RuleBase" id="RU366042"/>
    </source>
</evidence>
<dbReference type="GeneID" id="14496314"/>
<evidence type="ECO:0000256" key="3">
    <source>
        <dbReference type="ARBA" id="ARBA00022448"/>
    </source>
</evidence>
<keyword evidence="11 14" id="KW-0472">Membrane</keyword>
<keyword evidence="9 14" id="KW-0406">Ion transport</keyword>
<dbReference type="InParanoid" id="I2H4D9"/>
<comment type="similarity">
    <text evidence="2 14">Belongs to the CorA metal ion transporter (MIT) (TC 1.A.35) family.</text>
</comment>
<dbReference type="RefSeq" id="XP_004180760.1">
    <property type="nucleotide sequence ID" value="XM_004180712.1"/>
</dbReference>
<dbReference type="OrthoDB" id="10251508at2759"/>
<evidence type="ECO:0000256" key="5">
    <source>
        <dbReference type="ARBA" id="ARBA00022792"/>
    </source>
</evidence>
<feature type="transmembrane region" description="Helical" evidence="14">
    <location>
        <begin position="396"/>
        <end position="413"/>
    </location>
</feature>
<dbReference type="OMA" id="FDYPSGF"/>
<dbReference type="AlphaFoldDB" id="I2H4D9"/>
<dbReference type="Gene3D" id="1.20.58.340">
    <property type="entry name" value="Magnesium transport protein CorA, transmembrane region"/>
    <property type="match status" value="1"/>
</dbReference>
<keyword evidence="10" id="KW-0496">Mitochondrion</keyword>
<evidence type="ECO:0000256" key="6">
    <source>
        <dbReference type="ARBA" id="ARBA00022842"/>
    </source>
</evidence>
<accession>I2H4D9</accession>
<name>I2H4D9_HENB6</name>
<keyword evidence="4 14" id="KW-0812">Transmembrane</keyword>
<evidence type="ECO:0000256" key="9">
    <source>
        <dbReference type="ARBA" id="ARBA00023065"/>
    </source>
</evidence>
<evidence type="ECO:0000256" key="13">
    <source>
        <dbReference type="ARBA" id="ARBA00046701"/>
    </source>
</evidence>
<evidence type="ECO:0000256" key="12">
    <source>
        <dbReference type="ARBA" id="ARBA00046105"/>
    </source>
</evidence>